<feature type="compositionally biased region" description="Low complexity" evidence="1">
    <location>
        <begin position="1"/>
        <end position="13"/>
    </location>
</feature>
<accession>A0A0H2XUU7</accession>
<reference evidence="2" key="1">
    <citation type="submission" date="2006-05" db="EMBL/GenBank/DDBJ databases">
        <title>Complete sequence of chromosome 2 of Burkholderia cenocepacia AU 1054.</title>
        <authorList>
            <consortium name="US DOE Joint Genome Institute"/>
            <person name="Copeland A."/>
            <person name="Lucas S."/>
            <person name="Lapidus A."/>
            <person name="Barry K."/>
            <person name="Detter J.C."/>
            <person name="Glavina del Rio T."/>
            <person name="Hammon N."/>
            <person name="Israni S."/>
            <person name="Dalin E."/>
            <person name="Tice H."/>
            <person name="Pitluck S."/>
            <person name="Chain P."/>
            <person name="Malfatti S."/>
            <person name="Shin M."/>
            <person name="Vergez L."/>
            <person name="Schmutz J."/>
            <person name="Larimer F."/>
            <person name="Land M."/>
            <person name="Hauser L."/>
            <person name="Kyrpides N."/>
            <person name="Lykidis A."/>
            <person name="LiPuma J.J."/>
            <person name="Konstantinidis K."/>
            <person name="Tiedje J.M."/>
            <person name="Richardson P."/>
        </authorList>
    </citation>
    <scope>NUCLEOTIDE SEQUENCE [LARGE SCALE GENOMIC DNA]</scope>
    <source>
        <strain evidence="2">AU 1054</strain>
    </source>
</reference>
<dbReference type="HOGENOM" id="CLU_163140_4_2_4"/>
<name>A0A0H2XUU7_BURO1</name>
<dbReference type="AlphaFoldDB" id="A0A0H2XUU7"/>
<organism evidence="2">
    <name type="scientific">Burkholderia orbicola (strain AU 1054)</name>
    <dbReference type="NCBI Taxonomy" id="331271"/>
    <lineage>
        <taxon>Bacteria</taxon>
        <taxon>Pseudomonadati</taxon>
        <taxon>Pseudomonadota</taxon>
        <taxon>Betaproteobacteria</taxon>
        <taxon>Burkholderiales</taxon>
        <taxon>Burkholderiaceae</taxon>
        <taxon>Burkholderia</taxon>
        <taxon>Burkholderia cepacia complex</taxon>
        <taxon>Burkholderia orbicola</taxon>
    </lineage>
</organism>
<feature type="region of interest" description="Disordered" evidence="1">
    <location>
        <begin position="1"/>
        <end position="35"/>
    </location>
</feature>
<evidence type="ECO:0000256" key="1">
    <source>
        <dbReference type="SAM" id="MobiDB-lite"/>
    </source>
</evidence>
<protein>
    <recommendedName>
        <fullName evidence="3">Prevent-host-death protein</fullName>
    </recommendedName>
</protein>
<evidence type="ECO:0008006" key="3">
    <source>
        <dbReference type="Google" id="ProtNLM"/>
    </source>
</evidence>
<evidence type="ECO:0000313" key="2">
    <source>
        <dbReference type="EMBL" id="ABF78450.1"/>
    </source>
</evidence>
<gene>
    <name evidence="2" type="ordered locus">Bcen_3556</name>
</gene>
<sequence>MRSLSRSRAGARAASKDGSKTISSNDPTHIAMPLTPVSKSEFKARALEHLRLIEASGEDLIVTDHGKPTLEIRPYRSREAQPLDILRGSVMRYDNPLDPIAKEDWETSL</sequence>
<dbReference type="EMBL" id="CP000379">
    <property type="protein sequence ID" value="ABF78450.1"/>
    <property type="molecule type" value="Genomic_DNA"/>
</dbReference>
<proteinExistence type="predicted"/>